<dbReference type="RefSeq" id="XP_066664771.1">
    <property type="nucleotide sequence ID" value="XM_066815481.1"/>
</dbReference>
<name>A0ABR1VI89_9PEZI</name>
<keyword evidence="2" id="KW-1185">Reference proteome</keyword>
<dbReference type="EMBL" id="JAQQWN010000008">
    <property type="protein sequence ID" value="KAK8070963.1"/>
    <property type="molecule type" value="Genomic_DNA"/>
</dbReference>
<gene>
    <name evidence="1" type="ORF">PG997_011166</name>
</gene>
<evidence type="ECO:0000313" key="1">
    <source>
        <dbReference type="EMBL" id="KAK8070963.1"/>
    </source>
</evidence>
<protein>
    <submittedName>
        <fullName evidence="1">Uncharacterized protein</fullName>
    </submittedName>
</protein>
<proteinExistence type="predicted"/>
<evidence type="ECO:0000313" key="2">
    <source>
        <dbReference type="Proteomes" id="UP001433268"/>
    </source>
</evidence>
<dbReference type="GeneID" id="92048541"/>
<organism evidence="1 2">
    <name type="scientific">Apiospora hydei</name>
    <dbReference type="NCBI Taxonomy" id="1337664"/>
    <lineage>
        <taxon>Eukaryota</taxon>
        <taxon>Fungi</taxon>
        <taxon>Dikarya</taxon>
        <taxon>Ascomycota</taxon>
        <taxon>Pezizomycotina</taxon>
        <taxon>Sordariomycetes</taxon>
        <taxon>Xylariomycetidae</taxon>
        <taxon>Amphisphaeriales</taxon>
        <taxon>Apiosporaceae</taxon>
        <taxon>Apiospora</taxon>
    </lineage>
</organism>
<dbReference type="Proteomes" id="UP001433268">
    <property type="component" value="Unassembled WGS sequence"/>
</dbReference>
<reference evidence="1 2" key="1">
    <citation type="submission" date="2023-01" db="EMBL/GenBank/DDBJ databases">
        <title>Analysis of 21 Apiospora genomes using comparative genomics revels a genus with tremendous synthesis potential of carbohydrate active enzymes and secondary metabolites.</title>
        <authorList>
            <person name="Sorensen T."/>
        </authorList>
    </citation>
    <scope>NUCLEOTIDE SEQUENCE [LARGE SCALE GENOMIC DNA]</scope>
    <source>
        <strain evidence="1 2">CBS 114990</strain>
    </source>
</reference>
<accession>A0ABR1VI89</accession>
<sequence>MCAEKGGNGKVAFFVVRVVPPSSCSKVSFAAAQPFGPGDHQKGSARLGWHLVQIQIPPRLLPTSQRHNPMVYMVTYMIMDDAPSLMGETTGPLFLALETAAS</sequence>
<comment type="caution">
    <text evidence="1">The sequence shown here is derived from an EMBL/GenBank/DDBJ whole genome shotgun (WGS) entry which is preliminary data.</text>
</comment>